<feature type="domain" description="Enoyl reductase (ER)" evidence="3">
    <location>
        <begin position="14"/>
        <end position="327"/>
    </location>
</feature>
<evidence type="ECO:0000313" key="4">
    <source>
        <dbReference type="EMBL" id="NKI18209.1"/>
    </source>
</evidence>
<dbReference type="Gene3D" id="3.90.180.10">
    <property type="entry name" value="Medium-chain alcohol dehydrogenases, catalytic domain"/>
    <property type="match status" value="1"/>
</dbReference>
<evidence type="ECO:0000256" key="2">
    <source>
        <dbReference type="ARBA" id="ARBA00023002"/>
    </source>
</evidence>
<dbReference type="Pfam" id="PF08240">
    <property type="entry name" value="ADH_N"/>
    <property type="match status" value="1"/>
</dbReference>
<dbReference type="PANTHER" id="PTHR48106:SF8">
    <property type="entry name" value="OS02G0805600 PROTEIN"/>
    <property type="match status" value="1"/>
</dbReference>
<dbReference type="CDD" id="cd05276">
    <property type="entry name" value="p53_inducible_oxidoreductase"/>
    <property type="match status" value="1"/>
</dbReference>
<dbReference type="SUPFAM" id="SSF51735">
    <property type="entry name" value="NAD(P)-binding Rossmann-fold domains"/>
    <property type="match status" value="1"/>
</dbReference>
<sequence>MNTLPPQHRHVTVNDDHSLAIAASDLPLPGSGEVLIKVNAAGVNRPDLMQRYGLYPPPADASPILGLEVAGEVAAVGDGVTQWQIGDRVCALCNGGGYSDYSIVPAAQCLRIPNNLSDIQAAGLPEVLFTVWHNVFQRGALKAGEHFLVHGGSSGIGTAAITLAGAMGARVYATAGSAEKCAACESLGASAAVNYKEEDFVERLKAESGGHGMDLILDMVGGDYIQRDIKLAAADGRIVFIAFQQGFNAELNFVPVLMKRLTLTASTLRAQSAAQKAQIAAELQEQVMPLYASGELAPVIDSVFALEDTALAHARMESGNNIGKIILDLTKTP</sequence>
<dbReference type="Pfam" id="PF00107">
    <property type="entry name" value="ADH_zinc_N"/>
    <property type="match status" value="1"/>
</dbReference>
<reference evidence="4 5" key="1">
    <citation type="submission" date="2020-04" db="EMBL/GenBank/DDBJ databases">
        <authorList>
            <person name="Yoon J."/>
        </authorList>
    </citation>
    <scope>NUCLEOTIDE SEQUENCE [LARGE SCALE GENOMIC DNA]</scope>
    <source>
        <strain evidence="4 5">KMU-166</strain>
    </source>
</reference>
<protein>
    <submittedName>
        <fullName evidence="4">NAD(P)H-quinone oxidoreductase</fullName>
    </submittedName>
</protein>
<dbReference type="RefSeq" id="WP_168450732.1">
    <property type="nucleotide sequence ID" value="NZ_JAAWWK010000004.1"/>
</dbReference>
<name>A0ABX1GG78_9GAMM</name>
<keyword evidence="2" id="KW-0560">Oxidoreductase</keyword>
<dbReference type="InterPro" id="IPR020843">
    <property type="entry name" value="ER"/>
</dbReference>
<evidence type="ECO:0000259" key="3">
    <source>
        <dbReference type="SMART" id="SM00829"/>
    </source>
</evidence>
<dbReference type="EMBL" id="JAAWWK010000004">
    <property type="protein sequence ID" value="NKI18209.1"/>
    <property type="molecule type" value="Genomic_DNA"/>
</dbReference>
<dbReference type="Gene3D" id="3.40.50.720">
    <property type="entry name" value="NAD(P)-binding Rossmann-like Domain"/>
    <property type="match status" value="1"/>
</dbReference>
<dbReference type="PANTHER" id="PTHR48106">
    <property type="entry name" value="QUINONE OXIDOREDUCTASE PIG3-RELATED"/>
    <property type="match status" value="1"/>
</dbReference>
<dbReference type="SMART" id="SM00829">
    <property type="entry name" value="PKS_ER"/>
    <property type="match status" value="1"/>
</dbReference>
<comment type="caution">
    <text evidence="4">The sequence shown here is derived from an EMBL/GenBank/DDBJ whole genome shotgun (WGS) entry which is preliminary data.</text>
</comment>
<dbReference type="Proteomes" id="UP000765845">
    <property type="component" value="Unassembled WGS sequence"/>
</dbReference>
<dbReference type="InterPro" id="IPR011032">
    <property type="entry name" value="GroES-like_sf"/>
</dbReference>
<evidence type="ECO:0000313" key="5">
    <source>
        <dbReference type="Proteomes" id="UP000765845"/>
    </source>
</evidence>
<dbReference type="InterPro" id="IPR013154">
    <property type="entry name" value="ADH-like_N"/>
</dbReference>
<evidence type="ECO:0000256" key="1">
    <source>
        <dbReference type="ARBA" id="ARBA00022857"/>
    </source>
</evidence>
<gene>
    <name evidence="4" type="ORF">HCU74_12410</name>
</gene>
<accession>A0ABX1GG78</accession>
<keyword evidence="1" id="KW-0521">NADP</keyword>
<dbReference type="InterPro" id="IPR013149">
    <property type="entry name" value="ADH-like_C"/>
</dbReference>
<organism evidence="4 5">
    <name type="scientific">Spongiibacter thalassae</name>
    <dbReference type="NCBI Taxonomy" id="2721624"/>
    <lineage>
        <taxon>Bacteria</taxon>
        <taxon>Pseudomonadati</taxon>
        <taxon>Pseudomonadota</taxon>
        <taxon>Gammaproteobacteria</taxon>
        <taxon>Cellvibrionales</taxon>
        <taxon>Spongiibacteraceae</taxon>
        <taxon>Spongiibacter</taxon>
    </lineage>
</organism>
<dbReference type="InterPro" id="IPR014189">
    <property type="entry name" value="Quinone_OxRdtase_PIG3"/>
</dbReference>
<keyword evidence="5" id="KW-1185">Reference proteome</keyword>
<dbReference type="NCBIfam" id="TIGR02824">
    <property type="entry name" value="quinone_pig3"/>
    <property type="match status" value="1"/>
</dbReference>
<proteinExistence type="predicted"/>
<dbReference type="SUPFAM" id="SSF50129">
    <property type="entry name" value="GroES-like"/>
    <property type="match status" value="1"/>
</dbReference>
<dbReference type="InterPro" id="IPR036291">
    <property type="entry name" value="NAD(P)-bd_dom_sf"/>
</dbReference>